<dbReference type="GO" id="GO:0003678">
    <property type="term" value="F:DNA helicase activity"/>
    <property type="evidence" value="ECO:0007669"/>
    <property type="project" value="UniProtKB-EC"/>
</dbReference>
<proteinExistence type="inferred from homology"/>
<dbReference type="Pfam" id="PF17855">
    <property type="entry name" value="MCM_lid"/>
    <property type="match status" value="1"/>
</dbReference>
<dbReference type="Proteomes" id="UP001459277">
    <property type="component" value="Unassembled WGS sequence"/>
</dbReference>
<evidence type="ECO:0000256" key="2">
    <source>
        <dbReference type="ARBA" id="ARBA00012551"/>
    </source>
</evidence>
<accession>A0AAW2DJP4</accession>
<gene>
    <name evidence="9" type="ORF">SO802_005860</name>
</gene>
<reference evidence="9 10" key="1">
    <citation type="submission" date="2024-01" db="EMBL/GenBank/DDBJ databases">
        <title>A telomere-to-telomere, gap-free genome of sweet tea (Lithocarpus litseifolius).</title>
        <authorList>
            <person name="Zhou J."/>
        </authorList>
    </citation>
    <scope>NUCLEOTIDE SEQUENCE [LARGE SCALE GENOMIC DNA]</scope>
    <source>
        <strain evidence="9">Zhou-2022a</strain>
        <tissue evidence="9">Leaf</tissue>
    </source>
</reference>
<comment type="caution">
    <text evidence="9">The sequence shown here is derived from an EMBL/GenBank/DDBJ whole genome shotgun (WGS) entry which is preliminary data.</text>
</comment>
<dbReference type="InterPro" id="IPR001208">
    <property type="entry name" value="MCM_dom"/>
</dbReference>
<dbReference type="InterPro" id="IPR011009">
    <property type="entry name" value="Kinase-like_dom_sf"/>
</dbReference>
<keyword evidence="7" id="KW-0238">DNA-binding</keyword>
<evidence type="ECO:0000256" key="6">
    <source>
        <dbReference type="ARBA" id="ARBA00022840"/>
    </source>
</evidence>
<dbReference type="PANTHER" id="PTHR34273">
    <property type="entry name" value="METHYLTHIORIBOSE KINASE"/>
    <property type="match status" value="1"/>
</dbReference>
<feature type="domain" description="MCM C-terminal AAA(+) ATPase" evidence="8">
    <location>
        <begin position="24"/>
        <end position="117"/>
    </location>
</feature>
<dbReference type="EC" id="3.6.4.12" evidence="2"/>
<evidence type="ECO:0000256" key="4">
    <source>
        <dbReference type="ARBA" id="ARBA00022741"/>
    </source>
</evidence>
<evidence type="ECO:0000313" key="9">
    <source>
        <dbReference type="EMBL" id="KAL0010752.1"/>
    </source>
</evidence>
<dbReference type="InterPro" id="IPR041562">
    <property type="entry name" value="MCM_lid"/>
</dbReference>
<dbReference type="EMBL" id="JAZDWU010000002">
    <property type="protein sequence ID" value="KAL0010752.1"/>
    <property type="molecule type" value="Genomic_DNA"/>
</dbReference>
<dbReference type="AlphaFoldDB" id="A0AAW2DJP4"/>
<dbReference type="SUPFAM" id="SSF56112">
    <property type="entry name" value="Protein kinase-like (PK-like)"/>
    <property type="match status" value="1"/>
</dbReference>
<evidence type="ECO:0000313" key="10">
    <source>
        <dbReference type="Proteomes" id="UP001459277"/>
    </source>
</evidence>
<sequence>MKALYLCTVKQIEEFKKFAAEPDVYKNICSNIAPSIFGHDDAKKAVACLLFGGSRKSLPDGVKLRGDINVLLLGDPSTAKSQFLKFVEKTAPVAVYTSGKGSSAAGLTASVIRDNSSIIASHIIKLHASAGLASSDSKVYKEENWLKRYLQYCRTECHPRLSESASTLLQNNYVKIRQALPYIRCIGESWPMTKERAYFEAVTLREQARLSPEHVSEVYHFDRTMSLIGMRYLEPPHIILRKGLIAGIEYPLLAEHISEFMARTLYFTSLLHRSTAEHKRAGSYLIFKIIVQTYKEWILRTIEETWNLFRKKFIALWDEHKDGSGEAYLHFIYNNPELQQLVQEKFLDDLFHDTLGFGAAKMIRRIVGVAHVEDFESITDASRRADCELRALEVAKLLLKERRKFHAITEVISAIQKFQP</sequence>
<evidence type="ECO:0000256" key="1">
    <source>
        <dbReference type="ARBA" id="ARBA00010165"/>
    </source>
</evidence>
<dbReference type="Gene3D" id="3.30.200.20">
    <property type="entry name" value="Phosphorylase Kinase, domain 1"/>
    <property type="match status" value="1"/>
</dbReference>
<protein>
    <recommendedName>
        <fullName evidence="2">DNA helicase</fullName>
        <ecNumber evidence="2">3.6.4.12</ecNumber>
    </recommendedName>
</protein>
<evidence type="ECO:0000256" key="5">
    <source>
        <dbReference type="ARBA" id="ARBA00022777"/>
    </source>
</evidence>
<keyword evidence="3" id="KW-0808">Transferase</keyword>
<dbReference type="SMART" id="SM00350">
    <property type="entry name" value="MCM"/>
    <property type="match status" value="1"/>
</dbReference>
<dbReference type="GO" id="GO:0003677">
    <property type="term" value="F:DNA binding"/>
    <property type="evidence" value="ECO:0007669"/>
    <property type="project" value="UniProtKB-KW"/>
</dbReference>
<organism evidence="9 10">
    <name type="scientific">Lithocarpus litseifolius</name>
    <dbReference type="NCBI Taxonomy" id="425828"/>
    <lineage>
        <taxon>Eukaryota</taxon>
        <taxon>Viridiplantae</taxon>
        <taxon>Streptophyta</taxon>
        <taxon>Embryophyta</taxon>
        <taxon>Tracheophyta</taxon>
        <taxon>Spermatophyta</taxon>
        <taxon>Magnoliopsida</taxon>
        <taxon>eudicotyledons</taxon>
        <taxon>Gunneridae</taxon>
        <taxon>Pentapetalae</taxon>
        <taxon>rosids</taxon>
        <taxon>fabids</taxon>
        <taxon>Fagales</taxon>
        <taxon>Fagaceae</taxon>
        <taxon>Lithocarpus</taxon>
    </lineage>
</organism>
<dbReference type="Pfam" id="PF00493">
    <property type="entry name" value="MCM"/>
    <property type="match status" value="1"/>
</dbReference>
<comment type="similarity">
    <text evidence="1">Belongs to the methylthioribose kinase family.</text>
</comment>
<evidence type="ECO:0000256" key="7">
    <source>
        <dbReference type="ARBA" id="ARBA00023125"/>
    </source>
</evidence>
<keyword evidence="6" id="KW-0067">ATP-binding</keyword>
<dbReference type="Gene3D" id="3.90.1200.10">
    <property type="match status" value="2"/>
</dbReference>
<dbReference type="InterPro" id="IPR027417">
    <property type="entry name" value="P-loop_NTPase"/>
</dbReference>
<keyword evidence="10" id="KW-1185">Reference proteome</keyword>
<evidence type="ECO:0000256" key="3">
    <source>
        <dbReference type="ARBA" id="ARBA00022679"/>
    </source>
</evidence>
<dbReference type="InterPro" id="IPR031327">
    <property type="entry name" value="MCM"/>
</dbReference>
<keyword evidence="4" id="KW-0547">Nucleotide-binding</keyword>
<dbReference type="PROSITE" id="PS50051">
    <property type="entry name" value="MCM_2"/>
    <property type="match status" value="1"/>
</dbReference>
<dbReference type="PANTHER" id="PTHR34273:SF2">
    <property type="entry name" value="METHYLTHIORIBOSE KINASE"/>
    <property type="match status" value="1"/>
</dbReference>
<keyword evidence="5" id="KW-0418">Kinase</keyword>
<name>A0AAW2DJP4_9ROSI</name>
<dbReference type="GO" id="GO:0016301">
    <property type="term" value="F:kinase activity"/>
    <property type="evidence" value="ECO:0007669"/>
    <property type="project" value="UniProtKB-KW"/>
</dbReference>
<evidence type="ECO:0000259" key="8">
    <source>
        <dbReference type="PROSITE" id="PS50051"/>
    </source>
</evidence>
<dbReference type="SUPFAM" id="SSF52540">
    <property type="entry name" value="P-loop containing nucleoside triphosphate hydrolases"/>
    <property type="match status" value="1"/>
</dbReference>
<dbReference type="Gene3D" id="3.40.50.300">
    <property type="entry name" value="P-loop containing nucleotide triphosphate hydrolases"/>
    <property type="match status" value="1"/>
</dbReference>
<dbReference type="GO" id="GO:0005524">
    <property type="term" value="F:ATP binding"/>
    <property type="evidence" value="ECO:0007669"/>
    <property type="project" value="UniProtKB-KW"/>
</dbReference>